<dbReference type="Pfam" id="PF20684">
    <property type="entry name" value="Fung_rhodopsin"/>
    <property type="match status" value="1"/>
</dbReference>
<feature type="compositionally biased region" description="Basic and acidic residues" evidence="6">
    <location>
        <begin position="219"/>
        <end position="230"/>
    </location>
</feature>
<accession>A0ABR1VJ76</accession>
<proteinExistence type="inferred from homology"/>
<name>A0ABR1VJ76_9PEZI</name>
<comment type="caution">
    <text evidence="9">The sequence shown here is derived from an EMBL/GenBank/DDBJ whole genome shotgun (WGS) entry which is preliminary data.</text>
</comment>
<reference evidence="9 10" key="1">
    <citation type="submission" date="2023-01" db="EMBL/GenBank/DDBJ databases">
        <title>Analysis of 21 Apiospora genomes using comparative genomics revels a genus with tremendous synthesis potential of carbohydrate active enzymes and secondary metabolites.</title>
        <authorList>
            <person name="Sorensen T."/>
        </authorList>
    </citation>
    <scope>NUCLEOTIDE SEQUENCE [LARGE SCALE GENOMIC DNA]</scope>
    <source>
        <strain evidence="9 10">CBS 114990</strain>
    </source>
</reference>
<feature type="region of interest" description="Disordered" evidence="6">
    <location>
        <begin position="204"/>
        <end position="256"/>
    </location>
</feature>
<sequence length="256" mass="28168">MSLTAPSNNFLIPVQFLWATSLSLVKVSLILLYVRVFPTRPLIIAAWVNWLVIVAWASTTILLGFLICRPFAFNWDHTIPNGTCGNQVLSYQITGALNLVTDVVTLVLPIPHLIKLQMPLYRKVILQSVFALGIFFANAKPSCTTNSTCITSLLRLVSLSSLDYTDITYNILSALIFGGLEPLIGIIVACVPLMRPLLGRSTYSATGTAQPRRKSSRSKSKDGDFERLQDESSQLQLRQLDVKSNAQPAPTVESST</sequence>
<feature type="transmembrane region" description="Helical" evidence="7">
    <location>
        <begin position="46"/>
        <end position="68"/>
    </location>
</feature>
<feature type="transmembrane region" description="Helical" evidence="7">
    <location>
        <begin position="167"/>
        <end position="191"/>
    </location>
</feature>
<feature type="transmembrane region" description="Helical" evidence="7">
    <location>
        <begin position="12"/>
        <end position="34"/>
    </location>
</feature>
<keyword evidence="4 7" id="KW-0472">Membrane</keyword>
<evidence type="ECO:0000256" key="5">
    <source>
        <dbReference type="ARBA" id="ARBA00038359"/>
    </source>
</evidence>
<evidence type="ECO:0000313" key="10">
    <source>
        <dbReference type="Proteomes" id="UP001433268"/>
    </source>
</evidence>
<evidence type="ECO:0000256" key="1">
    <source>
        <dbReference type="ARBA" id="ARBA00004141"/>
    </source>
</evidence>
<protein>
    <recommendedName>
        <fullName evidence="8">Rhodopsin domain-containing protein</fullName>
    </recommendedName>
</protein>
<feature type="domain" description="Rhodopsin" evidence="8">
    <location>
        <begin position="10"/>
        <end position="199"/>
    </location>
</feature>
<evidence type="ECO:0000256" key="4">
    <source>
        <dbReference type="ARBA" id="ARBA00023136"/>
    </source>
</evidence>
<organism evidence="9 10">
    <name type="scientific">Apiospora hydei</name>
    <dbReference type="NCBI Taxonomy" id="1337664"/>
    <lineage>
        <taxon>Eukaryota</taxon>
        <taxon>Fungi</taxon>
        <taxon>Dikarya</taxon>
        <taxon>Ascomycota</taxon>
        <taxon>Pezizomycotina</taxon>
        <taxon>Sordariomycetes</taxon>
        <taxon>Xylariomycetidae</taxon>
        <taxon>Amphisphaeriales</taxon>
        <taxon>Apiosporaceae</taxon>
        <taxon>Apiospora</taxon>
    </lineage>
</organism>
<dbReference type="EMBL" id="JAQQWN010000008">
    <property type="protein sequence ID" value="KAK8071294.1"/>
    <property type="molecule type" value="Genomic_DNA"/>
</dbReference>
<evidence type="ECO:0000313" key="9">
    <source>
        <dbReference type="EMBL" id="KAK8071294.1"/>
    </source>
</evidence>
<feature type="compositionally biased region" description="Polar residues" evidence="6">
    <location>
        <begin position="231"/>
        <end position="256"/>
    </location>
</feature>
<evidence type="ECO:0000256" key="3">
    <source>
        <dbReference type="ARBA" id="ARBA00022989"/>
    </source>
</evidence>
<dbReference type="GeneID" id="92048872"/>
<evidence type="ECO:0000259" key="8">
    <source>
        <dbReference type="Pfam" id="PF20684"/>
    </source>
</evidence>
<keyword evidence="2 7" id="KW-0812">Transmembrane</keyword>
<gene>
    <name evidence="9" type="ORF">PG997_011497</name>
</gene>
<dbReference type="Proteomes" id="UP001433268">
    <property type="component" value="Unassembled WGS sequence"/>
</dbReference>
<evidence type="ECO:0000256" key="2">
    <source>
        <dbReference type="ARBA" id="ARBA00022692"/>
    </source>
</evidence>
<keyword evidence="10" id="KW-1185">Reference proteome</keyword>
<keyword evidence="3 7" id="KW-1133">Transmembrane helix</keyword>
<dbReference type="PANTHER" id="PTHR33048">
    <property type="entry name" value="PTH11-LIKE INTEGRAL MEMBRANE PROTEIN (AFU_ORTHOLOGUE AFUA_5G11245)"/>
    <property type="match status" value="1"/>
</dbReference>
<dbReference type="PANTHER" id="PTHR33048:SF57">
    <property type="entry name" value="INTEGRAL MEMBRANE PROTEIN-RELATED"/>
    <property type="match status" value="1"/>
</dbReference>
<dbReference type="RefSeq" id="XP_066665102.1">
    <property type="nucleotide sequence ID" value="XM_066815812.1"/>
</dbReference>
<comment type="similarity">
    <text evidence="5">Belongs to the SAT4 family.</text>
</comment>
<dbReference type="InterPro" id="IPR052337">
    <property type="entry name" value="SAT4-like"/>
</dbReference>
<dbReference type="InterPro" id="IPR049326">
    <property type="entry name" value="Rhodopsin_dom_fungi"/>
</dbReference>
<evidence type="ECO:0000256" key="6">
    <source>
        <dbReference type="SAM" id="MobiDB-lite"/>
    </source>
</evidence>
<comment type="subcellular location">
    <subcellularLocation>
        <location evidence="1">Membrane</location>
        <topology evidence="1">Multi-pass membrane protein</topology>
    </subcellularLocation>
</comment>
<evidence type="ECO:0000256" key="7">
    <source>
        <dbReference type="SAM" id="Phobius"/>
    </source>
</evidence>